<evidence type="ECO:0000313" key="2">
    <source>
        <dbReference type="EMBL" id="MBA0842524.1"/>
    </source>
</evidence>
<dbReference type="EMBL" id="JABFAE010000012">
    <property type="protein sequence ID" value="MBA0842524.1"/>
    <property type="molecule type" value="Genomic_DNA"/>
</dbReference>
<name>A0A7J9K7Y7_9ROSI</name>
<dbReference type="GO" id="GO:0004523">
    <property type="term" value="F:RNA-DNA hybrid ribonuclease activity"/>
    <property type="evidence" value="ECO:0007669"/>
    <property type="project" value="InterPro"/>
</dbReference>
<dbReference type="PANTHER" id="PTHR47074:SF61">
    <property type="entry name" value="RNASE H TYPE-1 DOMAIN-CONTAINING PROTEIN"/>
    <property type="match status" value="1"/>
</dbReference>
<reference evidence="2 3" key="1">
    <citation type="journal article" date="2019" name="Genome Biol. Evol.">
        <title>Insights into the evolution of the New World diploid cottons (Gossypium, subgenus Houzingenia) based on genome sequencing.</title>
        <authorList>
            <person name="Grover C.E."/>
            <person name="Arick M.A. 2nd"/>
            <person name="Thrash A."/>
            <person name="Conover J.L."/>
            <person name="Sanders W.S."/>
            <person name="Peterson D.G."/>
            <person name="Frelichowski J.E."/>
            <person name="Scheffler J.A."/>
            <person name="Scheffler B.E."/>
            <person name="Wendel J.F."/>
        </authorList>
    </citation>
    <scope>NUCLEOTIDE SEQUENCE [LARGE SCALE GENOMIC DNA]</scope>
    <source>
        <strain evidence="2">6</strain>
        <tissue evidence="2">Leaf</tissue>
    </source>
</reference>
<feature type="domain" description="RNase H type-1" evidence="1">
    <location>
        <begin position="89"/>
        <end position="137"/>
    </location>
</feature>
<dbReference type="InterPro" id="IPR052929">
    <property type="entry name" value="RNase_H-like_EbsB-rel"/>
</dbReference>
<dbReference type="AlphaFoldDB" id="A0A7J9K7Y7"/>
<accession>A0A7J9K7Y7</accession>
<evidence type="ECO:0000313" key="3">
    <source>
        <dbReference type="Proteomes" id="UP000593575"/>
    </source>
</evidence>
<proteinExistence type="predicted"/>
<comment type="caution">
    <text evidence="2">The sequence shown here is derived from an EMBL/GenBank/DDBJ whole genome shotgun (WGS) entry which is preliminary data.</text>
</comment>
<dbReference type="InterPro" id="IPR002156">
    <property type="entry name" value="RNaseH_domain"/>
</dbReference>
<keyword evidence="3" id="KW-1185">Reference proteome</keyword>
<dbReference type="PANTHER" id="PTHR47074">
    <property type="entry name" value="BNAC02G40300D PROTEIN"/>
    <property type="match status" value="1"/>
</dbReference>
<dbReference type="Proteomes" id="UP000593575">
    <property type="component" value="Unassembled WGS sequence"/>
</dbReference>
<organism evidence="2 3">
    <name type="scientific">Gossypium armourianum</name>
    <dbReference type="NCBI Taxonomy" id="34283"/>
    <lineage>
        <taxon>Eukaryota</taxon>
        <taxon>Viridiplantae</taxon>
        <taxon>Streptophyta</taxon>
        <taxon>Embryophyta</taxon>
        <taxon>Tracheophyta</taxon>
        <taxon>Spermatophyta</taxon>
        <taxon>Magnoliopsida</taxon>
        <taxon>eudicotyledons</taxon>
        <taxon>Gunneridae</taxon>
        <taxon>Pentapetalae</taxon>
        <taxon>rosids</taxon>
        <taxon>malvids</taxon>
        <taxon>Malvales</taxon>
        <taxon>Malvaceae</taxon>
        <taxon>Malvoideae</taxon>
        <taxon>Gossypium</taxon>
    </lineage>
</organism>
<gene>
    <name evidence="2" type="ORF">Goarm_002344</name>
</gene>
<protein>
    <recommendedName>
        <fullName evidence="1">RNase H type-1 domain-containing protein</fullName>
    </recommendedName>
</protein>
<sequence>MWSGGNACSSIPGVCLHKIGPVGSRSNILMDKHKPRMEALGIRDKIKDVVVFINAYSLEIQQVGESTILTPTQVCDRWEPPDDNIVKVNFDAADQQNLNKAIFGIILRNSEGLVMASCIYQWLNVTSPSMAETRACL</sequence>
<evidence type="ECO:0000259" key="1">
    <source>
        <dbReference type="Pfam" id="PF13456"/>
    </source>
</evidence>
<dbReference type="GO" id="GO:0003676">
    <property type="term" value="F:nucleic acid binding"/>
    <property type="evidence" value="ECO:0007669"/>
    <property type="project" value="InterPro"/>
</dbReference>
<dbReference type="Pfam" id="PF13456">
    <property type="entry name" value="RVT_3"/>
    <property type="match status" value="1"/>
</dbReference>